<keyword evidence="5 9" id="KW-0560">Oxidoreductase</keyword>
<evidence type="ECO:0000256" key="10">
    <source>
        <dbReference type="SAM" id="MobiDB-lite"/>
    </source>
</evidence>
<organism evidence="11 12">
    <name type="scientific">Trichoplax adhaerens</name>
    <name type="common">Trichoplax reptans</name>
    <dbReference type="NCBI Taxonomy" id="10228"/>
    <lineage>
        <taxon>Eukaryota</taxon>
        <taxon>Metazoa</taxon>
        <taxon>Placozoa</taxon>
        <taxon>Uniplacotomia</taxon>
        <taxon>Trichoplacea</taxon>
        <taxon>Trichoplacidae</taxon>
        <taxon>Trichoplax</taxon>
    </lineage>
</organism>
<dbReference type="GO" id="GO:0016705">
    <property type="term" value="F:oxidoreductase activity, acting on paired donors, with incorporation or reduction of molecular oxygen"/>
    <property type="evidence" value="ECO:0007669"/>
    <property type="project" value="InterPro"/>
</dbReference>
<comment type="cofactor">
    <cofactor evidence="1 8">
        <name>heme</name>
        <dbReference type="ChEBI" id="CHEBI:30413"/>
    </cofactor>
</comment>
<dbReference type="PRINTS" id="PR00385">
    <property type="entry name" value="P450"/>
</dbReference>
<evidence type="ECO:0000256" key="8">
    <source>
        <dbReference type="PIRSR" id="PIRSR602401-1"/>
    </source>
</evidence>
<dbReference type="InterPro" id="IPR050479">
    <property type="entry name" value="CYP11_CYP27_families"/>
</dbReference>
<keyword evidence="7 9" id="KW-0503">Monooxygenase</keyword>
<dbReference type="PhylomeDB" id="B3RX08"/>
<evidence type="ECO:0000256" key="3">
    <source>
        <dbReference type="ARBA" id="ARBA00022617"/>
    </source>
</evidence>
<dbReference type="GO" id="GO:0005506">
    <property type="term" value="F:iron ion binding"/>
    <property type="evidence" value="ECO:0007669"/>
    <property type="project" value="InterPro"/>
</dbReference>
<dbReference type="OrthoDB" id="3945418at2759"/>
<dbReference type="Proteomes" id="UP000009022">
    <property type="component" value="Unassembled WGS sequence"/>
</dbReference>
<comment type="similarity">
    <text evidence="2 9">Belongs to the cytochrome P450 family.</text>
</comment>
<evidence type="ECO:0000256" key="4">
    <source>
        <dbReference type="ARBA" id="ARBA00022723"/>
    </source>
</evidence>
<dbReference type="InterPro" id="IPR002401">
    <property type="entry name" value="Cyt_P450_E_grp-I"/>
</dbReference>
<dbReference type="PANTHER" id="PTHR24279">
    <property type="entry name" value="CYTOCHROME P450"/>
    <property type="match status" value="1"/>
</dbReference>
<accession>B3RX08</accession>
<sequence>MQSTPPTAAQKLDDEEKIANAKPYTQVPGPKGYPIIGTLWTLLKNNGFYQKRPHLLFAEYKKTYGPIFKDKIGNMELVFISTPEDVATMFSAEGKYPSKGPVNPWVIYREQRKKPKGVLIGEGEDWRRSRSVMDKKLLKLKDVSAYSERINQVITDLIAHIRQKRITDNRNGELANLKDALCKWAFETNNTILFNKRLGAFNDPPTPIAKRFYETVCQMLEVTGQFMLLPPYYKYIKTKGWKAYCSYWDTLFEIGGKLIEEERNRLSSTEINLLNNRQNKQRTEDLEFLPYVLSRGELNDEEIASNMIELMMAGVDTTATTILWTLFILGKNPDIQDKLYHEVSSVLKDGELPDSQTLQKMPYLRGVIKESQRLYPVVHATARILDQDVVLSGYHIPAKTRVLALMHLISRDESIFEEATKIKPERWIRSSASSQHQRLPFSIISFGLGPRMCIGRRIAELQMELTIARLISEFHVDCRNENEIGATFSLVASPDQDLQIAFQPRN</sequence>
<dbReference type="CDD" id="cd11054">
    <property type="entry name" value="CYP24A1-like"/>
    <property type="match status" value="1"/>
</dbReference>
<protein>
    <recommendedName>
        <fullName evidence="13">Cytochrome P450 10</fullName>
    </recommendedName>
</protein>
<name>B3RX08_TRIAD</name>
<dbReference type="InterPro" id="IPR036396">
    <property type="entry name" value="Cyt_P450_sf"/>
</dbReference>
<dbReference type="PROSITE" id="PS00086">
    <property type="entry name" value="CYTOCHROME_P450"/>
    <property type="match status" value="1"/>
</dbReference>
<dbReference type="InParanoid" id="B3RX08"/>
<dbReference type="FunFam" id="1.10.630.10:FF:000006">
    <property type="entry name" value="Cytochrome P450 302a1, mitochondrial"/>
    <property type="match status" value="1"/>
</dbReference>
<dbReference type="KEGG" id="tad:TRIADDRAFT_56952"/>
<evidence type="ECO:0000256" key="7">
    <source>
        <dbReference type="ARBA" id="ARBA00023033"/>
    </source>
</evidence>
<feature type="binding site" description="axial binding residue" evidence="8">
    <location>
        <position position="453"/>
    </location>
    <ligand>
        <name>heme</name>
        <dbReference type="ChEBI" id="CHEBI:30413"/>
    </ligand>
    <ligandPart>
        <name>Fe</name>
        <dbReference type="ChEBI" id="CHEBI:18248"/>
    </ligandPart>
</feature>
<keyword evidence="6 8" id="KW-0408">Iron</keyword>
<dbReference type="Gene3D" id="1.10.630.10">
    <property type="entry name" value="Cytochrome P450"/>
    <property type="match status" value="1"/>
</dbReference>
<dbReference type="GO" id="GO:0004497">
    <property type="term" value="F:monooxygenase activity"/>
    <property type="evidence" value="ECO:0007669"/>
    <property type="project" value="UniProtKB-KW"/>
</dbReference>
<dbReference type="OMA" id="WHKYRSA"/>
<evidence type="ECO:0000256" key="5">
    <source>
        <dbReference type="ARBA" id="ARBA00023002"/>
    </source>
</evidence>
<dbReference type="GO" id="GO:0020037">
    <property type="term" value="F:heme binding"/>
    <property type="evidence" value="ECO:0007669"/>
    <property type="project" value="InterPro"/>
</dbReference>
<feature type="region of interest" description="Disordered" evidence="10">
    <location>
        <begin position="1"/>
        <end position="25"/>
    </location>
</feature>
<evidence type="ECO:0000256" key="1">
    <source>
        <dbReference type="ARBA" id="ARBA00001971"/>
    </source>
</evidence>
<keyword evidence="12" id="KW-1185">Reference proteome</keyword>
<dbReference type="GO" id="GO:0005739">
    <property type="term" value="C:mitochondrion"/>
    <property type="evidence" value="ECO:0000318"/>
    <property type="project" value="GO_Central"/>
</dbReference>
<dbReference type="eggNOG" id="KOG0159">
    <property type="taxonomic scope" value="Eukaryota"/>
</dbReference>
<evidence type="ECO:0000256" key="2">
    <source>
        <dbReference type="ARBA" id="ARBA00010617"/>
    </source>
</evidence>
<keyword evidence="3 8" id="KW-0349">Heme</keyword>
<dbReference type="EMBL" id="DS985245">
    <property type="protein sequence ID" value="EDV24787.1"/>
    <property type="molecule type" value="Genomic_DNA"/>
</dbReference>
<dbReference type="PRINTS" id="PR00463">
    <property type="entry name" value="EP450I"/>
</dbReference>
<proteinExistence type="inferred from homology"/>
<evidence type="ECO:0000256" key="9">
    <source>
        <dbReference type="RuleBase" id="RU000461"/>
    </source>
</evidence>
<dbReference type="HOGENOM" id="CLU_001570_28_2_1"/>
<dbReference type="FunCoup" id="B3RX08">
    <property type="interactions" value="41"/>
</dbReference>
<dbReference type="RefSeq" id="XP_002112677.1">
    <property type="nucleotide sequence ID" value="XM_002112641.1"/>
</dbReference>
<dbReference type="SUPFAM" id="SSF48264">
    <property type="entry name" value="Cytochrome P450"/>
    <property type="match status" value="1"/>
</dbReference>
<dbReference type="InterPro" id="IPR001128">
    <property type="entry name" value="Cyt_P450"/>
</dbReference>
<dbReference type="AlphaFoldDB" id="B3RX08"/>
<evidence type="ECO:0000256" key="6">
    <source>
        <dbReference type="ARBA" id="ARBA00023004"/>
    </source>
</evidence>
<dbReference type="InterPro" id="IPR017972">
    <property type="entry name" value="Cyt_P450_CS"/>
</dbReference>
<dbReference type="PANTHER" id="PTHR24279:SF120">
    <property type="entry name" value="CYTOCHROME P450"/>
    <property type="match status" value="1"/>
</dbReference>
<keyword evidence="4 8" id="KW-0479">Metal-binding</keyword>
<dbReference type="GeneID" id="6753890"/>
<dbReference type="Pfam" id="PF00067">
    <property type="entry name" value="p450"/>
    <property type="match status" value="1"/>
</dbReference>
<gene>
    <name evidence="11" type="ORF">TRIADDRAFT_56952</name>
</gene>
<dbReference type="CTD" id="6753890"/>
<evidence type="ECO:0008006" key="13">
    <source>
        <dbReference type="Google" id="ProtNLM"/>
    </source>
</evidence>
<evidence type="ECO:0000313" key="11">
    <source>
        <dbReference type="EMBL" id="EDV24787.1"/>
    </source>
</evidence>
<reference evidence="11 12" key="1">
    <citation type="journal article" date="2008" name="Nature">
        <title>The Trichoplax genome and the nature of placozoans.</title>
        <authorList>
            <person name="Srivastava M."/>
            <person name="Begovic E."/>
            <person name="Chapman J."/>
            <person name="Putnam N.H."/>
            <person name="Hellsten U."/>
            <person name="Kawashima T."/>
            <person name="Kuo A."/>
            <person name="Mitros T."/>
            <person name="Salamov A."/>
            <person name="Carpenter M.L."/>
            <person name="Signorovitch A.Y."/>
            <person name="Moreno M.A."/>
            <person name="Kamm K."/>
            <person name="Grimwood J."/>
            <person name="Schmutz J."/>
            <person name="Shapiro H."/>
            <person name="Grigoriev I.V."/>
            <person name="Buss L.W."/>
            <person name="Schierwater B."/>
            <person name="Dellaporta S.L."/>
            <person name="Rokhsar D.S."/>
        </authorList>
    </citation>
    <scope>NUCLEOTIDE SEQUENCE [LARGE SCALE GENOMIC DNA]</scope>
    <source>
        <strain evidence="11 12">Grell-BS-1999</strain>
    </source>
</reference>
<evidence type="ECO:0000313" key="12">
    <source>
        <dbReference type="Proteomes" id="UP000009022"/>
    </source>
</evidence>